<dbReference type="Gene3D" id="3.40.190.10">
    <property type="entry name" value="Periplasmic binding protein-like II"/>
    <property type="match status" value="2"/>
</dbReference>
<dbReference type="AlphaFoldDB" id="A0A9J9Q938"/>
<dbReference type="InterPro" id="IPR036390">
    <property type="entry name" value="WH_DNA-bd_sf"/>
</dbReference>
<dbReference type="InterPro" id="IPR000847">
    <property type="entry name" value="LysR_HTH_N"/>
</dbReference>
<dbReference type="Pfam" id="PF00126">
    <property type="entry name" value="HTH_1"/>
    <property type="match status" value="1"/>
</dbReference>
<dbReference type="PROSITE" id="PS50931">
    <property type="entry name" value="HTH_LYSR"/>
    <property type="match status" value="1"/>
</dbReference>
<evidence type="ECO:0000313" key="6">
    <source>
        <dbReference type="EMBL" id="ACM32805.1"/>
    </source>
</evidence>
<dbReference type="Gene3D" id="1.10.10.10">
    <property type="entry name" value="Winged helix-like DNA-binding domain superfamily/Winged helix DNA-binding domain"/>
    <property type="match status" value="1"/>
</dbReference>
<dbReference type="SUPFAM" id="SSF46785">
    <property type="entry name" value="Winged helix' DNA-binding domain"/>
    <property type="match status" value="1"/>
</dbReference>
<dbReference type="GO" id="GO:0006351">
    <property type="term" value="P:DNA-templated transcription"/>
    <property type="evidence" value="ECO:0007669"/>
    <property type="project" value="TreeGrafter"/>
</dbReference>
<proteinExistence type="inferred from homology"/>
<feature type="domain" description="HTH lysR-type" evidence="5">
    <location>
        <begin position="8"/>
        <end position="65"/>
    </location>
</feature>
<evidence type="ECO:0000256" key="4">
    <source>
        <dbReference type="ARBA" id="ARBA00023163"/>
    </source>
</evidence>
<dbReference type="GO" id="GO:0043565">
    <property type="term" value="F:sequence-specific DNA binding"/>
    <property type="evidence" value="ECO:0007669"/>
    <property type="project" value="TreeGrafter"/>
</dbReference>
<dbReference type="NCBIfam" id="NF008352">
    <property type="entry name" value="PRK11139.1"/>
    <property type="match status" value="1"/>
</dbReference>
<evidence type="ECO:0000256" key="1">
    <source>
        <dbReference type="ARBA" id="ARBA00009437"/>
    </source>
</evidence>
<organism evidence="6 7">
    <name type="scientific">Acidovorax ebreus (strain TPSY)</name>
    <name type="common">Diaphorobacter sp. (strain TPSY)</name>
    <dbReference type="NCBI Taxonomy" id="535289"/>
    <lineage>
        <taxon>Bacteria</taxon>
        <taxon>Pseudomonadati</taxon>
        <taxon>Pseudomonadota</taxon>
        <taxon>Betaproteobacteria</taxon>
        <taxon>Burkholderiales</taxon>
        <taxon>Comamonadaceae</taxon>
        <taxon>Diaphorobacter</taxon>
    </lineage>
</organism>
<keyword evidence="3" id="KW-0238">DNA-binding</keyword>
<dbReference type="Proteomes" id="UP000000450">
    <property type="component" value="Chromosome"/>
</dbReference>
<dbReference type="FunFam" id="1.10.10.10:FF:000001">
    <property type="entry name" value="LysR family transcriptional regulator"/>
    <property type="match status" value="1"/>
</dbReference>
<keyword evidence="2" id="KW-0805">Transcription regulation</keyword>
<dbReference type="RefSeq" id="WP_015912964.1">
    <property type="nucleotide sequence ID" value="NC_011992.1"/>
</dbReference>
<dbReference type="SUPFAM" id="SSF53850">
    <property type="entry name" value="Periplasmic binding protein-like II"/>
    <property type="match status" value="1"/>
</dbReference>
<dbReference type="EMBL" id="CP001392">
    <property type="protein sequence ID" value="ACM32805.1"/>
    <property type="molecule type" value="Genomic_DNA"/>
</dbReference>
<dbReference type="CDD" id="cd08481">
    <property type="entry name" value="PBP2_GcdR_like"/>
    <property type="match status" value="1"/>
</dbReference>
<comment type="similarity">
    <text evidence="1">Belongs to the LysR transcriptional regulatory family.</text>
</comment>
<dbReference type="Pfam" id="PF03466">
    <property type="entry name" value="LysR_substrate"/>
    <property type="match status" value="1"/>
</dbReference>
<dbReference type="InterPro" id="IPR005119">
    <property type="entry name" value="LysR_subst-bd"/>
</dbReference>
<dbReference type="PANTHER" id="PTHR30537:SF26">
    <property type="entry name" value="GLYCINE CLEAVAGE SYSTEM TRANSCRIPTIONAL ACTIVATOR"/>
    <property type="match status" value="1"/>
</dbReference>
<reference evidence="6 7" key="1">
    <citation type="journal article" date="2010" name="J. Bacteriol.">
        <title>Completed genome sequence of the anaerobic iron-oxidizing bacterium Acidovorax ebreus strain TPSY.</title>
        <authorList>
            <person name="Byrne-Bailey K.G."/>
            <person name="Weber K.A."/>
            <person name="Chair A.H."/>
            <person name="Bose S."/>
            <person name="Knox T."/>
            <person name="Spanbauer T.L."/>
            <person name="Chertkov O."/>
            <person name="Coates J.D."/>
        </authorList>
    </citation>
    <scope>NUCLEOTIDE SEQUENCE [LARGE SCALE GENOMIC DNA]</scope>
    <source>
        <strain evidence="6 7">TPSY</strain>
    </source>
</reference>
<dbReference type="FunFam" id="3.40.190.10:FF:000017">
    <property type="entry name" value="Glycine cleavage system transcriptional activator"/>
    <property type="match status" value="1"/>
</dbReference>
<dbReference type="PRINTS" id="PR00039">
    <property type="entry name" value="HTHLYSR"/>
</dbReference>
<dbReference type="InterPro" id="IPR036388">
    <property type="entry name" value="WH-like_DNA-bd_sf"/>
</dbReference>
<dbReference type="KEGG" id="dia:Dtpsy_1341"/>
<evidence type="ECO:0000256" key="2">
    <source>
        <dbReference type="ARBA" id="ARBA00023015"/>
    </source>
</evidence>
<keyword evidence="4" id="KW-0804">Transcription</keyword>
<accession>A0A9J9Q938</accession>
<evidence type="ECO:0000313" key="7">
    <source>
        <dbReference type="Proteomes" id="UP000000450"/>
    </source>
</evidence>
<dbReference type="GO" id="GO:0003700">
    <property type="term" value="F:DNA-binding transcription factor activity"/>
    <property type="evidence" value="ECO:0007669"/>
    <property type="project" value="InterPro"/>
</dbReference>
<name>A0A9J9Q938_ACIET</name>
<dbReference type="PANTHER" id="PTHR30537">
    <property type="entry name" value="HTH-TYPE TRANSCRIPTIONAL REGULATOR"/>
    <property type="match status" value="1"/>
</dbReference>
<protein>
    <submittedName>
        <fullName evidence="6">Transcriptional regulator, LysR family</fullName>
    </submittedName>
</protein>
<gene>
    <name evidence="6" type="ordered locus">Dtpsy_1341</name>
</gene>
<dbReference type="InterPro" id="IPR058163">
    <property type="entry name" value="LysR-type_TF_proteobact-type"/>
</dbReference>
<keyword evidence="7" id="KW-1185">Reference proteome</keyword>
<sequence>MFRKLFLPPVADLLAFEAAARHASISRAAEELHLTQSAVSRQVRQLEAQLGQALFTRVRQRVVLTDAGRLYAADVRAVLQQLGAATQKAMALADGGGLLHLAVLPTLGARWLVPRLPAFAALHPELTVNLSARGEPFDFAQEPFDAAIHYGAPHWAGAVCDYLMHEEVVPVCSPALRTRHRIETPADVAGLTLLHQTTRPVLWADWFEQEGVPAPQALRGPRFEQFAMIAQAAISGLGVALLPRFLMEEELASGALVELPGGVLTSSDAYYLVVPLARAESAGVKAFRAWLREVAGQRELGRVGG</sequence>
<evidence type="ECO:0000256" key="3">
    <source>
        <dbReference type="ARBA" id="ARBA00023125"/>
    </source>
</evidence>
<evidence type="ECO:0000259" key="5">
    <source>
        <dbReference type="PROSITE" id="PS50931"/>
    </source>
</evidence>